<dbReference type="InterPro" id="IPR013783">
    <property type="entry name" value="Ig-like_fold"/>
</dbReference>
<name>A0A9D1RP49_9CORY</name>
<evidence type="ECO:0000256" key="5">
    <source>
        <dbReference type="SAM" id="MobiDB-lite"/>
    </source>
</evidence>
<proteinExistence type="inferred from homology"/>
<evidence type="ECO:0000259" key="6">
    <source>
        <dbReference type="SMART" id="SM01217"/>
    </source>
</evidence>
<gene>
    <name evidence="7" type="ORF">H9870_07810</name>
</gene>
<dbReference type="GO" id="GO:0008422">
    <property type="term" value="F:beta-glucosidase activity"/>
    <property type="evidence" value="ECO:0007669"/>
    <property type="project" value="UniProtKB-ARBA"/>
</dbReference>
<organism evidence="7 8">
    <name type="scientific">Candidatus Corynebacterium avicola</name>
    <dbReference type="NCBI Taxonomy" id="2838527"/>
    <lineage>
        <taxon>Bacteria</taxon>
        <taxon>Bacillati</taxon>
        <taxon>Actinomycetota</taxon>
        <taxon>Actinomycetes</taxon>
        <taxon>Mycobacteriales</taxon>
        <taxon>Corynebacteriaceae</taxon>
        <taxon>Corynebacterium</taxon>
    </lineage>
</organism>
<dbReference type="PRINTS" id="PR00133">
    <property type="entry name" value="GLHYDRLASE3"/>
</dbReference>
<evidence type="ECO:0000313" key="8">
    <source>
        <dbReference type="Proteomes" id="UP000824190"/>
    </source>
</evidence>
<sequence length="770" mass="81331">MSDSSPDTTAPASSSVDSLPLETRAGLGSGQNFWATKEADGVPSITVSDGPHGVRKQEGSADHLGITVSLPATCFPPAAGLSQSWDPELVEKIGAALAVEAQAADLQVLLGPGVNIKRSPLGGRNFEYFSEDPHLTGVIGEAWVKGIQSGGVGASLKHFALNNQEDDRMRVSSDVDPRPLREIYLRAFRRIVEEAQPWTVMASYNSYNGTPVRHSRFLLTDVLRGEWGFRGAVVSDWGAVGGRVDAVKAGLDLQMPYDGGVSDDAVVAAVQDGTLDEKDVTLAASRVASLAAAGKSAHRDDATFGEEEQAAHHDLARRAAAESIVLLKNDGVDGRHILPIDANGVTGSVAVIGAFADNPRYQGGGSSHVNPTKVDVPLDEIKARLAAPVTFARGFTIDGSGPETEEAVALRDEAVEDARHADIAVVFLGLADAQESEGFDRTDIDLPAEQLDLLAAVREVNPRVAVVLSHGGALALGEVAEYAGAILDGNLLGQGGGSGIADVLTGAVNPSGKLTETYPVRLEDNPSYLDFPGEHGHVRYGEGLFVGYRWYDARSLQVAYPFGHGLSYTTFEYDQVFAQPDDDGEGITVSVRVTNTGHRAGREVVQAYVAVPESDQVRVPNALAGFGSVFLEPDESAELEIHLDRRDLEYWDVAAGQFVLEPGTYEVSVGSSSRDLRETVEVELEGETVRVPLTMNSTLVEALESPVVAEGLGDVLGALTGGSDGESSGFGVDPMAIMGSVPLDRFIGFTAGAVSTEQVQELLDKANAQQ</sequence>
<dbReference type="InterPro" id="IPR026891">
    <property type="entry name" value="Fn3-like"/>
</dbReference>
<feature type="compositionally biased region" description="Low complexity" evidence="5">
    <location>
        <begin position="1"/>
        <end position="15"/>
    </location>
</feature>
<feature type="region of interest" description="Disordered" evidence="5">
    <location>
        <begin position="1"/>
        <end position="24"/>
    </location>
</feature>
<dbReference type="Gene3D" id="3.20.20.300">
    <property type="entry name" value="Glycoside hydrolase, family 3, N-terminal domain"/>
    <property type="match status" value="1"/>
</dbReference>
<dbReference type="Pfam" id="PF01915">
    <property type="entry name" value="Glyco_hydro_3_C"/>
    <property type="match status" value="1"/>
</dbReference>
<dbReference type="InterPro" id="IPR002772">
    <property type="entry name" value="Glyco_hydro_3_C"/>
</dbReference>
<dbReference type="PANTHER" id="PTHR42715">
    <property type="entry name" value="BETA-GLUCOSIDASE"/>
    <property type="match status" value="1"/>
</dbReference>
<feature type="domain" description="Fibronectin type III-like" evidence="6">
    <location>
        <begin position="603"/>
        <end position="673"/>
    </location>
</feature>
<comment type="caution">
    <text evidence="7">The sequence shown here is derived from an EMBL/GenBank/DDBJ whole genome shotgun (WGS) entry which is preliminary data.</text>
</comment>
<dbReference type="GO" id="GO:0005975">
    <property type="term" value="P:carbohydrate metabolic process"/>
    <property type="evidence" value="ECO:0007669"/>
    <property type="project" value="InterPro"/>
</dbReference>
<dbReference type="InterPro" id="IPR050288">
    <property type="entry name" value="Cellulose_deg_GH3"/>
</dbReference>
<evidence type="ECO:0000256" key="3">
    <source>
        <dbReference type="ARBA" id="ARBA00058905"/>
    </source>
</evidence>
<reference evidence="7" key="1">
    <citation type="journal article" date="2021" name="PeerJ">
        <title>Extensive microbial diversity within the chicken gut microbiome revealed by metagenomics and culture.</title>
        <authorList>
            <person name="Gilroy R."/>
            <person name="Ravi A."/>
            <person name="Getino M."/>
            <person name="Pursley I."/>
            <person name="Horton D.L."/>
            <person name="Alikhan N.F."/>
            <person name="Baker D."/>
            <person name="Gharbi K."/>
            <person name="Hall N."/>
            <person name="Watson M."/>
            <person name="Adriaenssens E.M."/>
            <person name="Foster-Nyarko E."/>
            <person name="Jarju S."/>
            <person name="Secka A."/>
            <person name="Antonio M."/>
            <person name="Oren A."/>
            <person name="Chaudhuri R.R."/>
            <person name="La Ragione R."/>
            <person name="Hildebrand F."/>
            <person name="Pallen M.J."/>
        </authorList>
    </citation>
    <scope>NUCLEOTIDE SEQUENCE</scope>
    <source>
        <strain evidence="7">CHK32-1732</strain>
    </source>
</reference>
<dbReference type="Proteomes" id="UP000824190">
    <property type="component" value="Unassembled WGS sequence"/>
</dbReference>
<dbReference type="InterPro" id="IPR036962">
    <property type="entry name" value="Glyco_hydro_3_N_sf"/>
</dbReference>
<dbReference type="EMBL" id="DXGC01000070">
    <property type="protein sequence ID" value="HIW91549.1"/>
    <property type="molecule type" value="Genomic_DNA"/>
</dbReference>
<evidence type="ECO:0000256" key="2">
    <source>
        <dbReference type="ARBA" id="ARBA00022801"/>
    </source>
</evidence>
<comment type="function">
    <text evidence="3">Catalyzes the hydrolysis of a non-reducing terminal alpha-L-arabinopyranosidic linkage in ginsenoside Rb2 (alpha-L-arabinopyranosyl-(1-&gt;6)-alpha-D-glucopyranosyl) to release alpha-D-glucopyranosyl (Rd). It is not able to hydrolyze alpha-L-arabinofuranosyl-(1-&gt;6)-alpha-D-glucopyranosyl (Rc).</text>
</comment>
<dbReference type="PANTHER" id="PTHR42715:SF10">
    <property type="entry name" value="BETA-GLUCOSIDASE"/>
    <property type="match status" value="1"/>
</dbReference>
<dbReference type="Gene3D" id="3.40.50.1700">
    <property type="entry name" value="Glycoside hydrolase family 3 C-terminal domain"/>
    <property type="match status" value="1"/>
</dbReference>
<comment type="similarity">
    <text evidence="1">Belongs to the glycosyl hydrolase 3 family.</text>
</comment>
<dbReference type="SMART" id="SM01217">
    <property type="entry name" value="Fn3_like"/>
    <property type="match status" value="1"/>
</dbReference>
<evidence type="ECO:0000256" key="1">
    <source>
        <dbReference type="ARBA" id="ARBA00005336"/>
    </source>
</evidence>
<dbReference type="Pfam" id="PF00933">
    <property type="entry name" value="Glyco_hydro_3"/>
    <property type="match status" value="1"/>
</dbReference>
<dbReference type="InterPro" id="IPR001764">
    <property type="entry name" value="Glyco_hydro_3_N"/>
</dbReference>
<dbReference type="InterPro" id="IPR017853">
    <property type="entry name" value="GH"/>
</dbReference>
<reference evidence="7" key="2">
    <citation type="submission" date="2021-04" db="EMBL/GenBank/DDBJ databases">
        <authorList>
            <person name="Gilroy R."/>
        </authorList>
    </citation>
    <scope>NUCLEOTIDE SEQUENCE</scope>
    <source>
        <strain evidence="7">CHK32-1732</strain>
    </source>
</reference>
<evidence type="ECO:0000256" key="4">
    <source>
        <dbReference type="ARBA" id="ARBA00074219"/>
    </source>
</evidence>
<dbReference type="InterPro" id="IPR036881">
    <property type="entry name" value="Glyco_hydro_3_C_sf"/>
</dbReference>
<dbReference type="Gene3D" id="2.60.40.10">
    <property type="entry name" value="Immunoglobulins"/>
    <property type="match status" value="1"/>
</dbReference>
<dbReference type="SUPFAM" id="SSF51445">
    <property type="entry name" value="(Trans)glycosidases"/>
    <property type="match status" value="1"/>
</dbReference>
<evidence type="ECO:0000313" key="7">
    <source>
        <dbReference type="EMBL" id="HIW91549.1"/>
    </source>
</evidence>
<dbReference type="AlphaFoldDB" id="A0A9D1RP49"/>
<accession>A0A9D1RP49</accession>
<dbReference type="SUPFAM" id="SSF52279">
    <property type="entry name" value="Beta-D-glucan exohydrolase, C-terminal domain"/>
    <property type="match status" value="1"/>
</dbReference>
<protein>
    <recommendedName>
        <fullName evidence="4">Exo-alpha-(1-&gt;6)-L-arabinopyranosidase</fullName>
    </recommendedName>
</protein>
<dbReference type="FunFam" id="2.60.40.10:FF:000495">
    <property type="entry name" value="Periplasmic beta-glucosidase"/>
    <property type="match status" value="1"/>
</dbReference>
<keyword evidence="2 7" id="KW-0378">Hydrolase</keyword>
<dbReference type="Pfam" id="PF14310">
    <property type="entry name" value="Fn3-like"/>
    <property type="match status" value="1"/>
</dbReference>